<dbReference type="PIRSF" id="PIRSF006769">
    <property type="entry name" value="RibD"/>
    <property type="match status" value="1"/>
</dbReference>
<dbReference type="GO" id="GO:0008270">
    <property type="term" value="F:zinc ion binding"/>
    <property type="evidence" value="ECO:0007669"/>
    <property type="project" value="InterPro"/>
</dbReference>
<dbReference type="GO" id="GO:0008835">
    <property type="term" value="F:diaminohydroxyphosphoribosylaminopyrimidine deaminase activity"/>
    <property type="evidence" value="ECO:0007669"/>
    <property type="project" value="UniProtKB-EC"/>
</dbReference>
<evidence type="ECO:0000256" key="11">
    <source>
        <dbReference type="ARBA" id="ARBA00023268"/>
    </source>
</evidence>
<dbReference type="KEGG" id="cfk:CFRA_05430"/>
<evidence type="ECO:0000313" key="20">
    <source>
        <dbReference type="Proteomes" id="UP000185434"/>
    </source>
</evidence>
<proteinExistence type="inferred from homology"/>
<dbReference type="CDD" id="cd01284">
    <property type="entry name" value="Riboflavin_deaminase-reductase"/>
    <property type="match status" value="1"/>
</dbReference>
<comment type="catalytic activity">
    <reaction evidence="13 14">
        <text>2,5-diamino-6-hydroxy-4-(5-phosphoribosylamino)-pyrimidine + H2O + H(+) = 5-amino-6-(5-phospho-D-ribosylamino)uracil + NH4(+)</text>
        <dbReference type="Rhea" id="RHEA:21868"/>
        <dbReference type="ChEBI" id="CHEBI:15377"/>
        <dbReference type="ChEBI" id="CHEBI:15378"/>
        <dbReference type="ChEBI" id="CHEBI:28938"/>
        <dbReference type="ChEBI" id="CHEBI:58453"/>
        <dbReference type="ChEBI" id="CHEBI:58614"/>
        <dbReference type="EC" id="3.5.4.26"/>
    </reaction>
</comment>
<keyword evidence="9 14" id="KW-0521">NADP</keyword>
<comment type="pathway">
    <text evidence="3 14">Cofactor biosynthesis; riboflavin biosynthesis; 5-amino-6-(D-ribitylamino)uracil from GTP: step 3/4.</text>
</comment>
<dbReference type="SUPFAM" id="SSF53927">
    <property type="entry name" value="Cytidine deaminase-like"/>
    <property type="match status" value="1"/>
</dbReference>
<evidence type="ECO:0000256" key="3">
    <source>
        <dbReference type="ARBA" id="ARBA00004910"/>
    </source>
</evidence>
<evidence type="ECO:0000256" key="12">
    <source>
        <dbReference type="ARBA" id="ARBA00049861"/>
    </source>
</evidence>
<keyword evidence="11" id="KW-0511">Multifunctional enzyme</keyword>
<feature type="binding site" evidence="16">
    <location>
        <position position="198"/>
    </location>
    <ligand>
        <name>NADP(+)</name>
        <dbReference type="ChEBI" id="CHEBI:58349"/>
    </ligand>
</feature>
<evidence type="ECO:0000256" key="17">
    <source>
        <dbReference type="PIRSR" id="PIRSR006769-3"/>
    </source>
</evidence>
<dbReference type="Gene3D" id="3.40.430.10">
    <property type="entry name" value="Dihydrofolate Reductase, subunit A"/>
    <property type="match status" value="2"/>
</dbReference>
<dbReference type="RefSeq" id="WP_075664897.1">
    <property type="nucleotide sequence ID" value="NZ_CP009247.1"/>
</dbReference>
<keyword evidence="20" id="KW-1185">Reference proteome</keyword>
<feature type="binding site" evidence="16">
    <location>
        <position position="156"/>
    </location>
    <ligand>
        <name>NADP(+)</name>
        <dbReference type="ChEBI" id="CHEBI:58349"/>
    </ligand>
</feature>
<feature type="binding site" evidence="17">
    <location>
        <position position="78"/>
    </location>
    <ligand>
        <name>Zn(2+)</name>
        <dbReference type="ChEBI" id="CHEBI:29105"/>
        <note>catalytic</note>
    </ligand>
</feature>
<feature type="binding site" evidence="17">
    <location>
        <position position="87"/>
    </location>
    <ligand>
        <name>Zn(2+)</name>
        <dbReference type="ChEBI" id="CHEBI:29105"/>
        <note>catalytic</note>
    </ligand>
</feature>
<feature type="binding site" evidence="16">
    <location>
        <begin position="266"/>
        <end position="272"/>
    </location>
    <ligand>
        <name>NADP(+)</name>
        <dbReference type="ChEBI" id="CHEBI:58349"/>
    </ligand>
</feature>
<evidence type="ECO:0000256" key="5">
    <source>
        <dbReference type="ARBA" id="ARBA00007417"/>
    </source>
</evidence>
<evidence type="ECO:0000256" key="16">
    <source>
        <dbReference type="PIRSR" id="PIRSR006769-2"/>
    </source>
</evidence>
<sequence length="341" mass="35126">MRPAELEALAAAEAAAAAVRGTTSPNPPVGAAIVDAAGRTVGVGATRPAGGAHAEVMALAEAGEHARGGTAVVTLEPCNHTGHTGPCTHALVDAGIKRVVFARRDPNPVAGGGAEWLRGQGVEVVHPEPDELPAPTLDPWLTAVAAGRPAVTLKFAQTLDGFTAAADGTSRWITGPEARRAVHADRAHRDAIIVGTGTVLADDPRLSARRDDGTEYDHQPRRVVVGTREVPAGHHLAGVCEQYPDIDTALTELWESGARDVLVEGGAGLAAGFVAAGAVDFVQAYLAPKLLGAGHPVLGRPLTETLAGAFEFETTGVRRLGADVLVEGRVARRRRATGENP</sequence>
<evidence type="ECO:0000256" key="10">
    <source>
        <dbReference type="ARBA" id="ARBA00023002"/>
    </source>
</evidence>
<evidence type="ECO:0000256" key="1">
    <source>
        <dbReference type="ARBA" id="ARBA00002151"/>
    </source>
</evidence>
<feature type="active site" description="Proton donor" evidence="15">
    <location>
        <position position="55"/>
    </location>
</feature>
<feature type="binding site" evidence="16">
    <location>
        <position position="206"/>
    </location>
    <ligand>
        <name>substrate</name>
    </ligand>
</feature>
<name>A0A1L7CSF1_9CORY</name>
<dbReference type="InterPro" id="IPR004794">
    <property type="entry name" value="Eubact_RibD"/>
</dbReference>
<feature type="binding site" evidence="17">
    <location>
        <position position="53"/>
    </location>
    <ligand>
        <name>Zn(2+)</name>
        <dbReference type="ChEBI" id="CHEBI:29105"/>
        <note>catalytic</note>
    </ligand>
</feature>
<dbReference type="GO" id="GO:0009231">
    <property type="term" value="P:riboflavin biosynthetic process"/>
    <property type="evidence" value="ECO:0007669"/>
    <property type="project" value="UniProtKB-UniPathway"/>
</dbReference>
<dbReference type="PROSITE" id="PS51747">
    <property type="entry name" value="CYT_DCMP_DEAMINASES_2"/>
    <property type="match status" value="1"/>
</dbReference>
<feature type="binding site" evidence="16">
    <location>
        <position position="227"/>
    </location>
    <ligand>
        <name>NADP(+)</name>
        <dbReference type="ChEBI" id="CHEBI:58349"/>
    </ligand>
</feature>
<evidence type="ECO:0000259" key="18">
    <source>
        <dbReference type="PROSITE" id="PS51747"/>
    </source>
</evidence>
<feature type="binding site" evidence="16">
    <location>
        <position position="202"/>
    </location>
    <ligand>
        <name>NADP(+)</name>
        <dbReference type="ChEBI" id="CHEBI:58349"/>
    </ligand>
</feature>
<keyword evidence="10 14" id="KW-0560">Oxidoreductase</keyword>
<keyword evidence="7 14" id="KW-0479">Metal-binding</keyword>
<comment type="function">
    <text evidence="1 14">Converts 2,5-diamino-6-(ribosylamino)-4(3h)-pyrimidinone 5'-phosphate into 5-amino-6-(ribosylamino)-2,4(1h,3h)-pyrimidinedione 5'-phosphate.</text>
</comment>
<feature type="binding site" evidence="16">
    <location>
        <position position="172"/>
    </location>
    <ligand>
        <name>NADP(+)</name>
        <dbReference type="ChEBI" id="CHEBI:58349"/>
    </ligand>
</feature>
<dbReference type="Proteomes" id="UP000185434">
    <property type="component" value="Chromosome"/>
</dbReference>
<dbReference type="AlphaFoldDB" id="A0A1L7CSF1"/>
<keyword evidence="6 14" id="KW-0686">Riboflavin biosynthesis</keyword>
<feature type="binding site" evidence="16">
    <location>
        <position position="186"/>
    </location>
    <ligand>
        <name>substrate</name>
    </ligand>
</feature>
<dbReference type="InterPro" id="IPR050765">
    <property type="entry name" value="Riboflavin_Biosynth_HTPR"/>
</dbReference>
<feature type="binding site" evidence="16">
    <location>
        <position position="264"/>
    </location>
    <ligand>
        <name>substrate</name>
    </ligand>
</feature>
<evidence type="ECO:0000256" key="9">
    <source>
        <dbReference type="ARBA" id="ARBA00022857"/>
    </source>
</evidence>
<dbReference type="EMBL" id="CP009247">
    <property type="protein sequence ID" value="APT88773.1"/>
    <property type="molecule type" value="Genomic_DNA"/>
</dbReference>
<gene>
    <name evidence="19" type="ORF">CFRA_05430</name>
</gene>
<evidence type="ECO:0000256" key="4">
    <source>
        <dbReference type="ARBA" id="ARBA00005259"/>
    </source>
</evidence>
<evidence type="ECO:0000256" key="15">
    <source>
        <dbReference type="PIRSR" id="PIRSR006769-1"/>
    </source>
</evidence>
<keyword evidence="14" id="KW-0378">Hydrolase</keyword>
<feature type="binding site" evidence="16">
    <location>
        <position position="209"/>
    </location>
    <ligand>
        <name>substrate</name>
    </ligand>
</feature>
<dbReference type="InterPro" id="IPR002734">
    <property type="entry name" value="RibDG_C"/>
</dbReference>
<evidence type="ECO:0000256" key="8">
    <source>
        <dbReference type="ARBA" id="ARBA00022833"/>
    </source>
</evidence>
<dbReference type="Gene3D" id="3.40.140.10">
    <property type="entry name" value="Cytidine Deaminase, domain 2"/>
    <property type="match status" value="1"/>
</dbReference>
<accession>A0A1L7CSF1</accession>
<dbReference type="InterPro" id="IPR016192">
    <property type="entry name" value="APOBEC/CMP_deaminase_Zn-bd"/>
</dbReference>
<feature type="binding site" evidence="16">
    <location>
        <position position="170"/>
    </location>
    <ligand>
        <name>substrate</name>
    </ligand>
</feature>
<comment type="similarity">
    <text evidence="5 14">In the C-terminal section; belongs to the HTP reductase family.</text>
</comment>
<evidence type="ECO:0000256" key="7">
    <source>
        <dbReference type="ARBA" id="ARBA00022723"/>
    </source>
</evidence>
<comment type="cofactor">
    <cofactor evidence="14 17">
        <name>Zn(2+)</name>
        <dbReference type="ChEBI" id="CHEBI:29105"/>
    </cofactor>
    <text evidence="14 17">Binds 1 zinc ion.</text>
</comment>
<dbReference type="EC" id="3.5.4.26" evidence="14"/>
<dbReference type="PANTHER" id="PTHR38011">
    <property type="entry name" value="DIHYDROFOLATE REDUCTASE FAMILY PROTEIN (AFU_ORTHOLOGUE AFUA_8G06820)"/>
    <property type="match status" value="1"/>
</dbReference>
<dbReference type="PANTHER" id="PTHR38011:SF7">
    <property type="entry name" value="2,5-DIAMINO-6-RIBOSYLAMINO-4(3H)-PYRIMIDINONE 5'-PHOSPHATE REDUCTASE"/>
    <property type="match status" value="1"/>
</dbReference>
<dbReference type="PROSITE" id="PS00903">
    <property type="entry name" value="CYT_DCMP_DEAMINASES_1"/>
    <property type="match status" value="1"/>
</dbReference>
<feature type="domain" description="CMP/dCMP-type deaminase" evidence="18">
    <location>
        <begin position="1"/>
        <end position="125"/>
    </location>
</feature>
<dbReference type="EC" id="1.1.1.193" evidence="14"/>
<dbReference type="Pfam" id="PF00383">
    <property type="entry name" value="dCMP_cyt_deam_1"/>
    <property type="match status" value="1"/>
</dbReference>
<comment type="similarity">
    <text evidence="4 14">In the N-terminal section; belongs to the cytidine and deoxycytidylate deaminase family.</text>
</comment>
<dbReference type="UniPathway" id="UPA00275">
    <property type="reaction ID" value="UER00401"/>
</dbReference>
<evidence type="ECO:0000256" key="2">
    <source>
        <dbReference type="ARBA" id="ARBA00004882"/>
    </source>
</evidence>
<evidence type="ECO:0000256" key="13">
    <source>
        <dbReference type="ARBA" id="ARBA00049886"/>
    </source>
</evidence>
<evidence type="ECO:0000256" key="6">
    <source>
        <dbReference type="ARBA" id="ARBA00022619"/>
    </source>
</evidence>
<dbReference type="OrthoDB" id="9800865at2"/>
<reference evidence="19 20" key="1">
    <citation type="submission" date="2014-08" db="EMBL/GenBank/DDBJ databases">
        <title>Complete genome sequence of Corynebacterium frankenforstense ST18(T) (=DSM 45800(T)), isolated from raw cow milk.</title>
        <authorList>
            <person name="Ruckert C."/>
            <person name="Albersmeier A."/>
            <person name="Winkler A."/>
            <person name="Lipski A."/>
            <person name="Kalinowski J."/>
        </authorList>
    </citation>
    <scope>NUCLEOTIDE SEQUENCE [LARGE SCALE GENOMIC DNA]</scope>
    <source>
        <strain evidence="19 20">ST18</strain>
    </source>
</reference>
<protein>
    <recommendedName>
        <fullName evidence="14">Riboflavin biosynthesis protein RibD</fullName>
    </recommendedName>
    <domain>
        <recommendedName>
            <fullName evidence="14">Diaminohydroxyphosphoribosylaminopyrimidine deaminase</fullName>
            <shortName evidence="14">DRAP deaminase</shortName>
            <ecNumber evidence="14">3.5.4.26</ecNumber>
        </recommendedName>
        <alternativeName>
            <fullName evidence="14">Riboflavin-specific deaminase</fullName>
        </alternativeName>
    </domain>
    <domain>
        <recommendedName>
            <fullName evidence="14">5-amino-6-(5-phosphoribosylamino)uracil reductase</fullName>
            <ecNumber evidence="14">1.1.1.193</ecNumber>
        </recommendedName>
        <alternativeName>
            <fullName evidence="14">HTP reductase</fullName>
        </alternativeName>
    </domain>
</protein>
<comment type="catalytic activity">
    <reaction evidence="12 14">
        <text>5-amino-6-(5-phospho-D-ribitylamino)uracil + NADP(+) = 5-amino-6-(5-phospho-D-ribosylamino)uracil + NADPH + H(+)</text>
        <dbReference type="Rhea" id="RHEA:17845"/>
        <dbReference type="ChEBI" id="CHEBI:15378"/>
        <dbReference type="ChEBI" id="CHEBI:57783"/>
        <dbReference type="ChEBI" id="CHEBI:58349"/>
        <dbReference type="ChEBI" id="CHEBI:58421"/>
        <dbReference type="ChEBI" id="CHEBI:58453"/>
        <dbReference type="EC" id="1.1.1.193"/>
    </reaction>
</comment>
<dbReference type="SUPFAM" id="SSF53597">
    <property type="entry name" value="Dihydrofolate reductase-like"/>
    <property type="match status" value="1"/>
</dbReference>
<evidence type="ECO:0000256" key="14">
    <source>
        <dbReference type="PIRNR" id="PIRNR006769"/>
    </source>
</evidence>
<dbReference type="InterPro" id="IPR016193">
    <property type="entry name" value="Cytidine_deaminase-like"/>
</dbReference>
<evidence type="ECO:0000313" key="19">
    <source>
        <dbReference type="EMBL" id="APT88773.1"/>
    </source>
</evidence>
<comment type="pathway">
    <text evidence="2 14">Cofactor biosynthesis; riboflavin biosynthesis; 5-amino-6-(D-ribitylamino)uracil from GTP: step 2/4.</text>
</comment>
<dbReference type="GO" id="GO:0008703">
    <property type="term" value="F:5-amino-6-(5-phosphoribosylamino)uracil reductase activity"/>
    <property type="evidence" value="ECO:0007669"/>
    <property type="project" value="UniProtKB-EC"/>
</dbReference>
<organism evidence="19 20">
    <name type="scientific">Corynebacterium frankenforstense DSM 45800</name>
    <dbReference type="NCBI Taxonomy" id="1437875"/>
    <lineage>
        <taxon>Bacteria</taxon>
        <taxon>Bacillati</taxon>
        <taxon>Actinomycetota</taxon>
        <taxon>Actinomycetes</taxon>
        <taxon>Mycobacteriales</taxon>
        <taxon>Corynebacteriaceae</taxon>
        <taxon>Corynebacterium</taxon>
    </lineage>
</organism>
<dbReference type="STRING" id="1437875.CFRA_05430"/>
<dbReference type="InterPro" id="IPR002125">
    <property type="entry name" value="CMP_dCMP_dom"/>
</dbReference>
<dbReference type="InterPro" id="IPR024072">
    <property type="entry name" value="DHFR-like_dom_sf"/>
</dbReference>
<dbReference type="Pfam" id="PF01872">
    <property type="entry name" value="RibD_C"/>
    <property type="match status" value="1"/>
</dbReference>
<keyword evidence="8 14" id="KW-0862">Zinc</keyword>
<dbReference type="NCBIfam" id="TIGR00326">
    <property type="entry name" value="eubact_ribD"/>
    <property type="match status" value="1"/>
</dbReference>